<dbReference type="Proteomes" id="UP000321933">
    <property type="component" value="Unassembled WGS sequence"/>
</dbReference>
<dbReference type="AlphaFoldDB" id="A0A5C8ZRV0"/>
<evidence type="ECO:0000259" key="2">
    <source>
        <dbReference type="Pfam" id="PF20432"/>
    </source>
</evidence>
<dbReference type="Pfam" id="PF09722">
    <property type="entry name" value="Xre_MbcA_ParS_C"/>
    <property type="match status" value="1"/>
</dbReference>
<gene>
    <name evidence="3" type="ORF">FVW59_13265</name>
</gene>
<evidence type="ECO:0000313" key="4">
    <source>
        <dbReference type="Proteomes" id="UP000321933"/>
    </source>
</evidence>
<dbReference type="Pfam" id="PF20432">
    <property type="entry name" value="Xre-like-HTH"/>
    <property type="match status" value="1"/>
</dbReference>
<reference evidence="3 4" key="1">
    <citation type="submission" date="2019-08" db="EMBL/GenBank/DDBJ databases">
        <title>Parahaliea maris sp. nov., isolated from the surface seawater.</title>
        <authorList>
            <person name="Liu Y."/>
        </authorList>
    </citation>
    <scope>NUCLEOTIDE SEQUENCE [LARGE SCALE GENOMIC DNA]</scope>
    <source>
        <strain evidence="3 4">S2-26</strain>
    </source>
</reference>
<dbReference type="InterPro" id="IPR001387">
    <property type="entry name" value="Cro/C1-type_HTH"/>
</dbReference>
<dbReference type="InterPro" id="IPR046847">
    <property type="entry name" value="Xre-like_HTH"/>
</dbReference>
<organism evidence="3 4">
    <name type="scientific">Parahaliea aestuarii</name>
    <dbReference type="NCBI Taxonomy" id="1852021"/>
    <lineage>
        <taxon>Bacteria</taxon>
        <taxon>Pseudomonadati</taxon>
        <taxon>Pseudomonadota</taxon>
        <taxon>Gammaproteobacteria</taxon>
        <taxon>Cellvibrionales</taxon>
        <taxon>Halieaceae</taxon>
        <taxon>Parahaliea</taxon>
    </lineage>
</organism>
<sequence>MNQTAPVRSDEAIVTGALLEAGSELGLTLAELAVAVGVSTASMKNYSRGAALLSSPKALELALGLVRVYRSLYAIVGGNRAQMQHWMRTPNHHLRNEAPSDLVSRYEGLALVNHYLDGMRGRL</sequence>
<dbReference type="RefSeq" id="WP_148064819.1">
    <property type="nucleotide sequence ID" value="NZ_VRYZ01000005.1"/>
</dbReference>
<comment type="caution">
    <text evidence="3">The sequence shown here is derived from an EMBL/GenBank/DDBJ whole genome shotgun (WGS) entry which is preliminary data.</text>
</comment>
<protein>
    <submittedName>
        <fullName evidence="3">DUF2384 domain-containing protein</fullName>
    </submittedName>
</protein>
<dbReference type="EMBL" id="VRYZ01000005">
    <property type="protein sequence ID" value="TXS91166.1"/>
    <property type="molecule type" value="Genomic_DNA"/>
</dbReference>
<evidence type="ECO:0000259" key="1">
    <source>
        <dbReference type="Pfam" id="PF09722"/>
    </source>
</evidence>
<dbReference type="InterPro" id="IPR024467">
    <property type="entry name" value="Xre/MbcA/ParS-like_toxin-bd"/>
</dbReference>
<proteinExistence type="predicted"/>
<evidence type="ECO:0000313" key="3">
    <source>
        <dbReference type="EMBL" id="TXS91166.1"/>
    </source>
</evidence>
<dbReference type="OrthoDB" id="565125at2"/>
<accession>A0A5C8ZRV0</accession>
<dbReference type="GO" id="GO:0003677">
    <property type="term" value="F:DNA binding"/>
    <property type="evidence" value="ECO:0007669"/>
    <property type="project" value="InterPro"/>
</dbReference>
<keyword evidence="4" id="KW-1185">Reference proteome</keyword>
<feature type="domain" description="Antitoxin Xre/MbcA/ParS-like toxin-binding" evidence="1">
    <location>
        <begin position="71"/>
        <end position="121"/>
    </location>
</feature>
<dbReference type="CDD" id="cd00093">
    <property type="entry name" value="HTH_XRE"/>
    <property type="match status" value="1"/>
</dbReference>
<name>A0A5C8ZRV0_9GAMM</name>
<feature type="domain" description="Antitoxin Xre-like helix-turn-helix" evidence="2">
    <location>
        <begin position="11"/>
        <end position="67"/>
    </location>
</feature>